<reference evidence="5" key="1">
    <citation type="submission" date="2015-09" db="EMBL/GenBank/DDBJ databases">
        <authorList>
            <person name="Fill T.P."/>
            <person name="Baretta J.F."/>
            <person name="de Almeida L.G."/>
            <person name="Rocha M."/>
            <person name="de Souza D.H."/>
            <person name="Malavazi I."/>
            <person name="Cerdeira L.T."/>
            <person name="Hong H."/>
            <person name="Samborskyy M."/>
            <person name="de Vasconcelos A.T."/>
            <person name="Leadlay P."/>
            <person name="Rodrigues-Filho E."/>
        </authorList>
    </citation>
    <scope>NUCLEOTIDE SEQUENCE [LARGE SCALE GENOMIC DNA]</scope>
    <source>
        <strain evidence="5">LaBioMMi 136</strain>
    </source>
</reference>
<dbReference type="GO" id="GO:0005524">
    <property type="term" value="F:ATP binding"/>
    <property type="evidence" value="ECO:0007669"/>
    <property type="project" value="UniProtKB-KW"/>
</dbReference>
<dbReference type="Proteomes" id="UP000190744">
    <property type="component" value="Unassembled WGS sequence"/>
</dbReference>
<accession>A0A1S9RD12</accession>
<evidence type="ECO:0000256" key="1">
    <source>
        <dbReference type="ARBA" id="ARBA00022741"/>
    </source>
</evidence>
<name>A0A1S9RD12_PENBI</name>
<sequence length="347" mass="38427">METPPSLLRISSNSDQRFLAAAAKQLGAPDTRTHKTGHVYDPRWSRKVAASLGLDRLQAMVTGSAPLDPSMHALLRDVFAVPLFQGYGMTEAYASVSAQADDDFSVGNCGGIAPVIEFCLLSLPEMGYTVKDNPHPRGELLIRGPSLFKGYYKDPEETNRAFTDDGWFKTGDVVFVDDRGRIAVIDRRKNVLKLSQGEYISPERLEGVYTSELPYLAQAFVWGDSSQSFLVGIFGIQPDLFAAYAQEVLDRKIDPMDINAIRAATKNPLVREAVQRDVDAVGRKKKLQGFERVRSIELDVEPFTVENGMLTPTLKLKRPLAAKLYREVLQRLYADGVAGEDTPKGKL</sequence>
<organism evidence="4 5">
    <name type="scientific">Penicillium brasilianum</name>
    <dbReference type="NCBI Taxonomy" id="104259"/>
    <lineage>
        <taxon>Eukaryota</taxon>
        <taxon>Fungi</taxon>
        <taxon>Dikarya</taxon>
        <taxon>Ascomycota</taxon>
        <taxon>Pezizomycotina</taxon>
        <taxon>Eurotiomycetes</taxon>
        <taxon>Eurotiomycetidae</taxon>
        <taxon>Eurotiales</taxon>
        <taxon>Aspergillaceae</taxon>
        <taxon>Penicillium</taxon>
    </lineage>
</organism>
<dbReference type="Gene3D" id="3.40.50.12780">
    <property type="entry name" value="N-terminal domain of ligase-like"/>
    <property type="match status" value="1"/>
</dbReference>
<protein>
    <recommendedName>
        <fullName evidence="3">AMP-dependent synthetase/ligase domain-containing protein</fullName>
    </recommendedName>
</protein>
<evidence type="ECO:0000259" key="3">
    <source>
        <dbReference type="Pfam" id="PF00501"/>
    </source>
</evidence>
<dbReference type="PANTHER" id="PTHR43272">
    <property type="entry name" value="LONG-CHAIN-FATTY-ACID--COA LIGASE"/>
    <property type="match status" value="1"/>
</dbReference>
<proteinExistence type="predicted"/>
<evidence type="ECO:0000256" key="2">
    <source>
        <dbReference type="ARBA" id="ARBA00022840"/>
    </source>
</evidence>
<dbReference type="SUPFAM" id="SSF56801">
    <property type="entry name" value="Acetyl-CoA synthetase-like"/>
    <property type="match status" value="1"/>
</dbReference>
<dbReference type="AlphaFoldDB" id="A0A1S9RD12"/>
<keyword evidence="1" id="KW-0547">Nucleotide-binding</keyword>
<dbReference type="InterPro" id="IPR000873">
    <property type="entry name" value="AMP-dep_synth/lig_dom"/>
</dbReference>
<dbReference type="PANTHER" id="PTHR43272:SF33">
    <property type="entry name" value="AMP-BINDING DOMAIN-CONTAINING PROTEIN-RELATED"/>
    <property type="match status" value="1"/>
</dbReference>
<evidence type="ECO:0000313" key="5">
    <source>
        <dbReference type="Proteomes" id="UP000190744"/>
    </source>
</evidence>
<dbReference type="GO" id="GO:0016020">
    <property type="term" value="C:membrane"/>
    <property type="evidence" value="ECO:0007669"/>
    <property type="project" value="TreeGrafter"/>
</dbReference>
<dbReference type="EMBL" id="LJBN01000200">
    <property type="protein sequence ID" value="OOQ83275.1"/>
    <property type="molecule type" value="Genomic_DNA"/>
</dbReference>
<evidence type="ECO:0000313" key="4">
    <source>
        <dbReference type="EMBL" id="OOQ83275.1"/>
    </source>
</evidence>
<dbReference type="GO" id="GO:0005783">
    <property type="term" value="C:endoplasmic reticulum"/>
    <property type="evidence" value="ECO:0007669"/>
    <property type="project" value="TreeGrafter"/>
</dbReference>
<dbReference type="GO" id="GO:0004467">
    <property type="term" value="F:long-chain fatty acid-CoA ligase activity"/>
    <property type="evidence" value="ECO:0007669"/>
    <property type="project" value="TreeGrafter"/>
</dbReference>
<comment type="caution">
    <text evidence="4">The sequence shown here is derived from an EMBL/GenBank/DDBJ whole genome shotgun (WGS) entry which is preliminary data.</text>
</comment>
<feature type="domain" description="AMP-dependent synthetase/ligase" evidence="3">
    <location>
        <begin position="47"/>
        <end position="152"/>
    </location>
</feature>
<keyword evidence="2" id="KW-0067">ATP-binding</keyword>
<dbReference type="InterPro" id="IPR042099">
    <property type="entry name" value="ANL_N_sf"/>
</dbReference>
<gene>
    <name evidence="4" type="ORF">PEBR_35266</name>
</gene>
<dbReference type="Pfam" id="PF00501">
    <property type="entry name" value="AMP-binding"/>
    <property type="match status" value="1"/>
</dbReference>